<proteinExistence type="predicted"/>
<dbReference type="AlphaFoldDB" id="M8AUU8"/>
<protein>
    <submittedName>
        <fullName evidence="2">Uncharacterized protein</fullName>
    </submittedName>
</protein>
<dbReference type="PANTHER" id="PTHR33074">
    <property type="entry name" value="EXPRESSED PROTEIN-RELATED"/>
    <property type="match status" value="1"/>
</dbReference>
<organism evidence="2">
    <name type="scientific">Aegilops tauschii</name>
    <name type="common">Tausch's goatgrass</name>
    <name type="synonym">Aegilops squarrosa</name>
    <dbReference type="NCBI Taxonomy" id="37682"/>
    <lineage>
        <taxon>Eukaryota</taxon>
        <taxon>Viridiplantae</taxon>
        <taxon>Streptophyta</taxon>
        <taxon>Embryophyta</taxon>
        <taxon>Tracheophyta</taxon>
        <taxon>Spermatophyta</taxon>
        <taxon>Magnoliopsida</taxon>
        <taxon>Liliopsida</taxon>
        <taxon>Poales</taxon>
        <taxon>Poaceae</taxon>
        <taxon>BOP clade</taxon>
        <taxon>Pooideae</taxon>
        <taxon>Triticodae</taxon>
        <taxon>Triticeae</taxon>
        <taxon>Triticinae</taxon>
        <taxon>Aegilops</taxon>
    </lineage>
</organism>
<sequence length="422" mass="46227">MVAASSSTILNPPPLPDGEGEGHDTPNWILLDVLGYIAECPNASFAQSSTSTGQRIEVSFCTARPPHVSQFCVHCPGLGPADFSLAPTVISSEADLILFCVSAHPRSLVLELLPHPYPHRFREQEVALLSLGDDGGEYAIAILTSRCLMVSLKEDGMLNETEFDLCMYRSSRAQEGWTSNVVSVADPLRDAVCPTDCAPYHETTKVITLGHGMVCWVDLWRGILLCNVLEENPLLVDIPLPLPSRGNWRLYHKCLSYKYRDITVSPLKDVIKYIEIEVCPPQTLLTSPILTGIAKCAVTSGAMHLVRAGKPRHGAYRPPRFLHGRTGAMIAPSMLLTSMSNQSILSSYLGRVALATTSPKQHYCNASSLAFPEDQMEVVIAVDMSKKTLQGVAKLVFGKDFTDPRICTSEISKYLNKDEVAR</sequence>
<feature type="compositionally biased region" description="Polar residues" evidence="1">
    <location>
        <begin position="1"/>
        <end position="10"/>
    </location>
</feature>
<name>M8AUU8_AEGTA</name>
<reference evidence="2" key="1">
    <citation type="submission" date="2015-06" db="UniProtKB">
        <authorList>
            <consortium name="EnsemblPlants"/>
        </authorList>
    </citation>
    <scope>IDENTIFICATION</scope>
</reference>
<evidence type="ECO:0000256" key="1">
    <source>
        <dbReference type="SAM" id="MobiDB-lite"/>
    </source>
</evidence>
<evidence type="ECO:0000313" key="2">
    <source>
        <dbReference type="EnsemblPlants" id="EMT05194"/>
    </source>
</evidence>
<dbReference type="PANTHER" id="PTHR33074:SF63">
    <property type="entry name" value="OS02G0113300 PROTEIN"/>
    <property type="match status" value="1"/>
</dbReference>
<accession>M8AUU8</accession>
<feature type="region of interest" description="Disordered" evidence="1">
    <location>
        <begin position="1"/>
        <end position="22"/>
    </location>
</feature>
<dbReference type="InterPro" id="IPR011676">
    <property type="entry name" value="DUF1618"/>
</dbReference>
<dbReference type="Pfam" id="PF07762">
    <property type="entry name" value="DUF1618"/>
    <property type="match status" value="1"/>
</dbReference>
<dbReference type="EnsemblPlants" id="EMT05194">
    <property type="protein sequence ID" value="EMT05194"/>
    <property type="gene ID" value="F775_11512"/>
</dbReference>